<keyword evidence="1" id="KW-0472">Membrane</keyword>
<feature type="transmembrane region" description="Helical" evidence="1">
    <location>
        <begin position="406"/>
        <end position="423"/>
    </location>
</feature>
<evidence type="ECO:0008006" key="4">
    <source>
        <dbReference type="Google" id="ProtNLM"/>
    </source>
</evidence>
<sequence>MYSIQESQNMIIFIQIFLSLAAIGLCSSRLLTNVFNRNKYVNYENFFLILLIVDVFLPAFIGAITGIYQKFPYFTIQNESSYLIATIIFIIGTMLFALGFKSADYISIKQLKPNPNQEYVISETFLLLSFLFVVAVMVINLLIEFISLGSWDLFYQYKISRIYLATIEHTTFFAKSIALASELTLIILFITMSVGLVNSERLKRPFFWGIVVPVLAFILTLTTMYRGTILQYGIVLILSLQYKYDWQLVKKLRGRIVRIGLLFILAFVVYGAVRTSLNYSYWGEEKLGFIDSFVTMLTNTMGTSLIACARCVEYLNSGNSLFWGESIFQMFYSFIPKSIWADKPTQYGIITLTTAMDSPNTTMDAITMPGELLLNFDYWGLLLLIPIGLVFGLLEQMRLSNRFRYLYIASLSALVTTSMWMSFTGFFAQTKYFFIYAIVLVFIFRKKRYPS</sequence>
<gene>
    <name evidence="2" type="ORF">ERS132461_01388</name>
</gene>
<feature type="transmembrane region" description="Helical" evidence="1">
    <location>
        <begin position="378"/>
        <end position="394"/>
    </location>
</feature>
<reference evidence="2 3" key="1">
    <citation type="submission" date="2016-02" db="EMBL/GenBank/DDBJ databases">
        <authorList>
            <consortium name="Pathogen Informatics"/>
        </authorList>
    </citation>
    <scope>NUCLEOTIDE SEQUENCE [LARGE SCALE GENOMIC DNA]</scope>
    <source>
        <strain evidence="2 3">LSS99</strain>
    </source>
</reference>
<evidence type="ECO:0000256" key="1">
    <source>
        <dbReference type="SAM" id="Phobius"/>
    </source>
</evidence>
<feature type="transmembrane region" description="Helical" evidence="1">
    <location>
        <begin position="120"/>
        <end position="143"/>
    </location>
</feature>
<accession>A0A123U993</accession>
<organism evidence="2 3">
    <name type="scientific">Streptococcus suis</name>
    <dbReference type="NCBI Taxonomy" id="1307"/>
    <lineage>
        <taxon>Bacteria</taxon>
        <taxon>Bacillati</taxon>
        <taxon>Bacillota</taxon>
        <taxon>Bacilli</taxon>
        <taxon>Lactobacillales</taxon>
        <taxon>Streptococcaceae</taxon>
        <taxon>Streptococcus</taxon>
    </lineage>
</organism>
<feature type="transmembrane region" description="Helical" evidence="1">
    <location>
        <begin position="229"/>
        <end position="244"/>
    </location>
</feature>
<feature type="transmembrane region" description="Helical" evidence="1">
    <location>
        <begin position="12"/>
        <end position="34"/>
    </location>
</feature>
<keyword evidence="1" id="KW-1133">Transmembrane helix</keyword>
<keyword evidence="1" id="KW-0812">Transmembrane</keyword>
<evidence type="ECO:0000313" key="2">
    <source>
        <dbReference type="EMBL" id="CYW13870.1"/>
    </source>
</evidence>
<feature type="transmembrane region" description="Helical" evidence="1">
    <location>
        <begin position="429"/>
        <end position="445"/>
    </location>
</feature>
<feature type="transmembrane region" description="Helical" evidence="1">
    <location>
        <begin position="177"/>
        <end position="198"/>
    </location>
</feature>
<name>A0A123U993_STRSU</name>
<feature type="transmembrane region" description="Helical" evidence="1">
    <location>
        <begin position="205"/>
        <end position="223"/>
    </location>
</feature>
<protein>
    <recommendedName>
        <fullName evidence="4">Oligosaccharide repeat unit polymerase</fullName>
    </recommendedName>
</protein>
<dbReference type="EMBL" id="FIIX01000029">
    <property type="protein sequence ID" value="CYW13870.1"/>
    <property type="molecule type" value="Genomic_DNA"/>
</dbReference>
<feature type="transmembrane region" description="Helical" evidence="1">
    <location>
        <begin position="256"/>
        <end position="273"/>
    </location>
</feature>
<dbReference type="Proteomes" id="UP000073388">
    <property type="component" value="Unassembled WGS sequence"/>
</dbReference>
<dbReference type="AlphaFoldDB" id="A0A123U993"/>
<proteinExistence type="predicted"/>
<feature type="transmembrane region" description="Helical" evidence="1">
    <location>
        <begin position="80"/>
        <end position="100"/>
    </location>
</feature>
<feature type="transmembrane region" description="Helical" evidence="1">
    <location>
        <begin position="46"/>
        <end position="68"/>
    </location>
</feature>
<evidence type="ECO:0000313" key="3">
    <source>
        <dbReference type="Proteomes" id="UP000073388"/>
    </source>
</evidence>
<dbReference type="RefSeq" id="WP_153058167.1">
    <property type="nucleotide sequence ID" value="NZ_CEJM01000132.1"/>
</dbReference>